<feature type="transmembrane region" description="Helical" evidence="1">
    <location>
        <begin position="244"/>
        <end position="262"/>
    </location>
</feature>
<dbReference type="AlphaFoldDB" id="A0AA49JIG9"/>
<keyword evidence="1" id="KW-0812">Transmembrane</keyword>
<reference evidence="3" key="2">
    <citation type="journal article" date="2024" name="Antonie Van Leeuwenhoek">
        <title>Roseihalotalea indica gen. nov., sp. nov., a halophilic Bacteroidetes from mesopelagic Southwest Indian Ocean with higher carbohydrate metabolic potential.</title>
        <authorList>
            <person name="Chen B."/>
            <person name="Zhang M."/>
            <person name="Lin D."/>
            <person name="Ye J."/>
            <person name="Tang K."/>
        </authorList>
    </citation>
    <scope>NUCLEOTIDE SEQUENCE</scope>
    <source>
        <strain evidence="3">TK19036</strain>
    </source>
</reference>
<feature type="transmembrane region" description="Helical" evidence="1">
    <location>
        <begin position="114"/>
        <end position="131"/>
    </location>
</feature>
<dbReference type="EMBL" id="CP120682">
    <property type="protein sequence ID" value="WKN35007.1"/>
    <property type="molecule type" value="Genomic_DNA"/>
</dbReference>
<dbReference type="SUPFAM" id="SSF46565">
    <property type="entry name" value="Chaperone J-domain"/>
    <property type="match status" value="1"/>
</dbReference>
<accession>A0AA49JIG9</accession>
<gene>
    <name evidence="3" type="ORF">K4G66_21760</name>
</gene>
<dbReference type="InterPro" id="IPR036869">
    <property type="entry name" value="J_dom_sf"/>
</dbReference>
<sequence>MNNRYLEILGLAPGATERDIKAAYRRLAKKYHPDTSDEPDAEARFIEITEAYNFLLEVGPTPNEETTAYEYNPYAEEYEARRARARAYARQKAAEAAKNRAHTLRQFYRVTTPLMLIAALFDILLVLDYVIPAQKHDEKVQRVYRVFATSTRGGDQNWNYDAIEFEHFTLQVGKKEAIGLELPNRAEVAVTPLLRTIKRATFQTAQEEIQLKPAYGFYRVFGLLIPMILVGSFFYFWLPYLNEHKITASIITLIAFAIQLFLF</sequence>
<dbReference type="InterPro" id="IPR050817">
    <property type="entry name" value="DjlA_DnaK_co-chaperone"/>
</dbReference>
<dbReference type="PROSITE" id="PS50076">
    <property type="entry name" value="DNAJ_2"/>
    <property type="match status" value="1"/>
</dbReference>
<evidence type="ECO:0000313" key="3">
    <source>
        <dbReference type="EMBL" id="WKN35007.1"/>
    </source>
</evidence>
<keyword evidence="1" id="KW-0472">Membrane</keyword>
<organism evidence="3">
    <name type="scientific">Roseihalotalea indica</name>
    <dbReference type="NCBI Taxonomy" id="2867963"/>
    <lineage>
        <taxon>Bacteria</taxon>
        <taxon>Pseudomonadati</taxon>
        <taxon>Bacteroidota</taxon>
        <taxon>Cytophagia</taxon>
        <taxon>Cytophagales</taxon>
        <taxon>Catalimonadaceae</taxon>
        <taxon>Roseihalotalea</taxon>
    </lineage>
</organism>
<dbReference type="PRINTS" id="PR00625">
    <property type="entry name" value="JDOMAIN"/>
</dbReference>
<keyword evidence="1" id="KW-1133">Transmembrane helix</keyword>
<dbReference type="InterPro" id="IPR001623">
    <property type="entry name" value="DnaJ_domain"/>
</dbReference>
<proteinExistence type="predicted"/>
<dbReference type="Gene3D" id="1.10.287.110">
    <property type="entry name" value="DnaJ domain"/>
    <property type="match status" value="1"/>
</dbReference>
<dbReference type="Pfam" id="PF00226">
    <property type="entry name" value="DnaJ"/>
    <property type="match status" value="1"/>
</dbReference>
<reference evidence="3" key="1">
    <citation type="journal article" date="2023" name="Comput. Struct. Biotechnol. J.">
        <title>Discovery of a novel marine Bacteroidetes with a rich repertoire of carbohydrate-active enzymes.</title>
        <authorList>
            <person name="Chen B."/>
            <person name="Liu G."/>
            <person name="Chen Q."/>
            <person name="Wang H."/>
            <person name="Liu L."/>
            <person name="Tang K."/>
        </authorList>
    </citation>
    <scope>NUCLEOTIDE SEQUENCE</scope>
    <source>
        <strain evidence="3">TK19036</strain>
    </source>
</reference>
<dbReference type="CDD" id="cd06257">
    <property type="entry name" value="DnaJ"/>
    <property type="match status" value="1"/>
</dbReference>
<name>A0AA49JIG9_9BACT</name>
<evidence type="ECO:0000259" key="2">
    <source>
        <dbReference type="PROSITE" id="PS50076"/>
    </source>
</evidence>
<evidence type="ECO:0000256" key="1">
    <source>
        <dbReference type="SAM" id="Phobius"/>
    </source>
</evidence>
<dbReference type="SMART" id="SM00271">
    <property type="entry name" value="DnaJ"/>
    <property type="match status" value="1"/>
</dbReference>
<feature type="transmembrane region" description="Helical" evidence="1">
    <location>
        <begin position="217"/>
        <end position="238"/>
    </location>
</feature>
<dbReference type="PANTHER" id="PTHR24074">
    <property type="entry name" value="CO-CHAPERONE PROTEIN DJLA"/>
    <property type="match status" value="1"/>
</dbReference>
<protein>
    <submittedName>
        <fullName evidence="3">DnaJ domain-containing protein</fullName>
    </submittedName>
</protein>
<feature type="domain" description="J" evidence="2">
    <location>
        <begin position="4"/>
        <end position="75"/>
    </location>
</feature>